<reference evidence="5" key="1">
    <citation type="submission" date="2024-04" db="EMBL/GenBank/DDBJ databases">
        <title>Salinicola lusitanus LLJ914,a marine bacterium isolated from the Okinawa Trough.</title>
        <authorList>
            <person name="Li J."/>
        </authorList>
    </citation>
    <scope>NUCLEOTIDE SEQUENCE [LARGE SCALE GENOMIC DNA]</scope>
</reference>
<dbReference type="Gene3D" id="2.60.40.10">
    <property type="entry name" value="Immunoglobulins"/>
    <property type="match status" value="1"/>
</dbReference>
<feature type="transmembrane region" description="Helical" evidence="2">
    <location>
        <begin position="400"/>
        <end position="423"/>
    </location>
</feature>
<evidence type="ECO:0000259" key="3">
    <source>
        <dbReference type="PROSITE" id="PS50835"/>
    </source>
</evidence>
<dbReference type="InterPro" id="IPR013783">
    <property type="entry name" value="Ig-like_fold"/>
</dbReference>
<proteinExistence type="predicted"/>
<dbReference type="PROSITE" id="PS50835">
    <property type="entry name" value="IG_LIKE"/>
    <property type="match status" value="1"/>
</dbReference>
<dbReference type="EMBL" id="JBBPFD010000010">
    <property type="protein sequence ID" value="KAK7909745.1"/>
    <property type="molecule type" value="Genomic_DNA"/>
</dbReference>
<evidence type="ECO:0000256" key="1">
    <source>
        <dbReference type="SAM" id="MobiDB-lite"/>
    </source>
</evidence>
<dbReference type="InterPro" id="IPR003599">
    <property type="entry name" value="Ig_sub"/>
</dbReference>
<gene>
    <name evidence="4" type="ORF">WMY93_014429</name>
</gene>
<keyword evidence="2" id="KW-0812">Transmembrane</keyword>
<evidence type="ECO:0000313" key="4">
    <source>
        <dbReference type="EMBL" id="KAK7909745.1"/>
    </source>
</evidence>
<dbReference type="PANTHER" id="PTHR47331">
    <property type="entry name" value="PHD-TYPE DOMAIN-CONTAINING PROTEIN"/>
    <property type="match status" value="1"/>
</dbReference>
<dbReference type="AlphaFoldDB" id="A0AAW0P134"/>
<name>A0AAW0P134_9GOBI</name>
<keyword evidence="5" id="KW-1185">Reference proteome</keyword>
<dbReference type="Proteomes" id="UP001460270">
    <property type="component" value="Unassembled WGS sequence"/>
</dbReference>
<evidence type="ECO:0000256" key="2">
    <source>
        <dbReference type="SAM" id="Phobius"/>
    </source>
</evidence>
<dbReference type="PANTHER" id="PTHR47331:SF6">
    <property type="entry name" value="DOUBLECORTIN DOMAIN-CONTAINING PROTEIN"/>
    <property type="match status" value="1"/>
</dbReference>
<organism evidence="4 5">
    <name type="scientific">Mugilogobius chulae</name>
    <name type="common">yellowstripe goby</name>
    <dbReference type="NCBI Taxonomy" id="88201"/>
    <lineage>
        <taxon>Eukaryota</taxon>
        <taxon>Metazoa</taxon>
        <taxon>Chordata</taxon>
        <taxon>Craniata</taxon>
        <taxon>Vertebrata</taxon>
        <taxon>Euteleostomi</taxon>
        <taxon>Actinopterygii</taxon>
        <taxon>Neopterygii</taxon>
        <taxon>Teleostei</taxon>
        <taxon>Neoteleostei</taxon>
        <taxon>Acanthomorphata</taxon>
        <taxon>Gobiaria</taxon>
        <taxon>Gobiiformes</taxon>
        <taxon>Gobioidei</taxon>
        <taxon>Gobiidae</taxon>
        <taxon>Gobionellinae</taxon>
        <taxon>Mugilogobius</taxon>
    </lineage>
</organism>
<feature type="domain" description="Ig-like" evidence="3">
    <location>
        <begin position="179"/>
        <end position="297"/>
    </location>
</feature>
<protein>
    <recommendedName>
        <fullName evidence="3">Ig-like domain-containing protein</fullName>
    </recommendedName>
</protein>
<accession>A0AAW0P134</accession>
<sequence length="511" mass="57913">MEEGLTKDKDGNWTAPLPFKSERQKLPNNRPQALNRLMSLVRNFERKDELKEHFINFMDKVFKNGHAEIAPPLEDGEECWYLPLFGVYHPRKPKQIRVVFDSSAKARQKLLALLWFRDNDLSKDITEYRMTVHVFGNSPSPAVAIYGLHQSVLRCECDPDVEQFVTRDFYVDDGLKSLPTVEKAVSLLQRTRGVCSEYFYYYNRSGADVTLTCDAVKHHGPKCSKVNWSHDRRDVNSTYLIWNGQIQNTRWSSRLTLNSDCSVTIKNITEEDYGKYFCGAKNIQNNKYESYTYIYLSVLSVQPSFSQTSNGRLTLQCTLWRSYSYPSCNSLSWLDINQTIMSGDGVTQQNCQSNLTVKLQSPKNRTYTCQYLEEGTVLVSAEYNLQASSGLTSSQSLSGYTVYIVAAAGAVLLLVAVAAGLIFKMKHKKKTAPSLEDTQGKNNCTPLSDPENHVTYAMIDHHKPKTKKQVKEDDSVTYSTVKLQNTASTAIYSHLPPSTAIYSQVNSITQD</sequence>
<feature type="region of interest" description="Disordered" evidence="1">
    <location>
        <begin position="1"/>
        <end position="28"/>
    </location>
</feature>
<dbReference type="InterPro" id="IPR007110">
    <property type="entry name" value="Ig-like_dom"/>
</dbReference>
<dbReference type="CDD" id="cd00096">
    <property type="entry name" value="Ig"/>
    <property type="match status" value="1"/>
</dbReference>
<dbReference type="SUPFAM" id="SSF48726">
    <property type="entry name" value="Immunoglobulin"/>
    <property type="match status" value="1"/>
</dbReference>
<dbReference type="Pfam" id="PF13927">
    <property type="entry name" value="Ig_3"/>
    <property type="match status" value="1"/>
</dbReference>
<feature type="compositionally biased region" description="Basic and acidic residues" evidence="1">
    <location>
        <begin position="1"/>
        <end position="11"/>
    </location>
</feature>
<keyword evidence="2" id="KW-0472">Membrane</keyword>
<comment type="caution">
    <text evidence="4">The sequence shown here is derived from an EMBL/GenBank/DDBJ whole genome shotgun (WGS) entry which is preliminary data.</text>
</comment>
<dbReference type="SMART" id="SM00409">
    <property type="entry name" value="IG"/>
    <property type="match status" value="2"/>
</dbReference>
<keyword evidence="2" id="KW-1133">Transmembrane helix</keyword>
<dbReference type="InterPro" id="IPR036179">
    <property type="entry name" value="Ig-like_dom_sf"/>
</dbReference>
<evidence type="ECO:0000313" key="5">
    <source>
        <dbReference type="Proteomes" id="UP001460270"/>
    </source>
</evidence>